<accession>A0A8J6JAH1</accession>
<name>A0A8J6JAH1_9FIRM</name>
<dbReference type="RefSeq" id="WP_186853194.1">
    <property type="nucleotide sequence ID" value="NZ_JACOPO010000008.1"/>
</dbReference>
<keyword evidence="2" id="KW-0812">Transmembrane</keyword>
<evidence type="ECO:0000256" key="1">
    <source>
        <dbReference type="SAM" id="MobiDB-lite"/>
    </source>
</evidence>
<feature type="transmembrane region" description="Helical" evidence="2">
    <location>
        <begin position="303"/>
        <end position="324"/>
    </location>
</feature>
<protein>
    <submittedName>
        <fullName evidence="3">Uncharacterized protein</fullName>
    </submittedName>
</protein>
<keyword evidence="2" id="KW-0472">Membrane</keyword>
<evidence type="ECO:0000256" key="2">
    <source>
        <dbReference type="SAM" id="Phobius"/>
    </source>
</evidence>
<organism evidence="3 4">
    <name type="scientific">Flintibacter hominis</name>
    <dbReference type="NCBI Taxonomy" id="2763048"/>
    <lineage>
        <taxon>Bacteria</taxon>
        <taxon>Bacillati</taxon>
        <taxon>Bacillota</taxon>
        <taxon>Clostridia</taxon>
        <taxon>Eubacteriales</taxon>
        <taxon>Flintibacter</taxon>
    </lineage>
</organism>
<feature type="transmembrane region" description="Helical" evidence="2">
    <location>
        <begin position="155"/>
        <end position="176"/>
    </location>
</feature>
<keyword evidence="4" id="KW-1185">Reference proteome</keyword>
<feature type="transmembrane region" description="Helical" evidence="2">
    <location>
        <begin position="330"/>
        <end position="352"/>
    </location>
</feature>
<feature type="transmembrane region" description="Helical" evidence="2">
    <location>
        <begin position="115"/>
        <end position="143"/>
    </location>
</feature>
<dbReference type="AlphaFoldDB" id="A0A8J6JAH1"/>
<dbReference type="Proteomes" id="UP000628736">
    <property type="component" value="Unassembled WGS sequence"/>
</dbReference>
<dbReference type="EMBL" id="JACOPO010000008">
    <property type="protein sequence ID" value="MBC5723372.1"/>
    <property type="molecule type" value="Genomic_DNA"/>
</dbReference>
<evidence type="ECO:0000313" key="3">
    <source>
        <dbReference type="EMBL" id="MBC5723372.1"/>
    </source>
</evidence>
<feature type="transmembrane region" description="Helical" evidence="2">
    <location>
        <begin position="21"/>
        <end position="47"/>
    </location>
</feature>
<proteinExistence type="predicted"/>
<feature type="region of interest" description="Disordered" evidence="1">
    <location>
        <begin position="661"/>
        <end position="681"/>
    </location>
</feature>
<evidence type="ECO:0000313" key="4">
    <source>
        <dbReference type="Proteomes" id="UP000628736"/>
    </source>
</evidence>
<reference evidence="3" key="1">
    <citation type="submission" date="2020-08" db="EMBL/GenBank/DDBJ databases">
        <title>Genome public.</title>
        <authorList>
            <person name="Liu C."/>
            <person name="Sun Q."/>
        </authorList>
    </citation>
    <scope>NUCLEOTIDE SEQUENCE</scope>
    <source>
        <strain evidence="3">NSJ-23</strain>
    </source>
</reference>
<comment type="caution">
    <text evidence="3">The sequence shown here is derived from an EMBL/GenBank/DDBJ whole genome shotgun (WGS) entry which is preliminary data.</text>
</comment>
<feature type="transmembrane region" description="Helical" evidence="2">
    <location>
        <begin position="67"/>
        <end position="94"/>
    </location>
</feature>
<feature type="transmembrane region" description="Helical" evidence="2">
    <location>
        <begin position="265"/>
        <end position="283"/>
    </location>
</feature>
<sequence length="681" mass="75029">MGSATSCFNSTLYRKTMTRFWPLWALYGVIWAFLIPLNLLNQFFWLQERYQGELDLQSMLTSAALDIPYLLTMGVALSLVFGALAAMASFGYLYNNRSAAMMHALPLRREALFTTQYLAGLSCLLLPHLAVALVTAAAELAFLPMECWGEALAALAVWLLVQSGTALFFFSFAAFCAMFTGHILALPAFYVILNFLVMVISTLLAELMNRFFYGFPGRGWVGGRLVEWCTPVYLLSQACNWNVVQTGESGVAVTREWGLASPSTVAIYAVAGLVFALLALLVYRHRHVESAGDVVSIPLVRPIFKYGVSFCAGLCFGTFTSTFLGWQADAVFLTACVLFWTVAGYFTAEMLLKKSFRVLNAWKGCAAVAAAMALLCAACVYDLFGVESRIPDAGQVASINLSADMGYPMDISGFHLSQITEPGQIQQVLDLHQAIINERDRNGADNYSIYGDDYIFFYVTYTLKDGSTLSREYSSVPIFLDELDKEGSVTQLADQLIQNRGLISMVYNFASFEEQGRLVEAYLTDVRMLPNSLSPEGEDRSTLYLDGAAGEDLEGLWEAVKADFADGSIGVRYLFSDEERLRNTYRTDLRFQWELPLEEQPGRGGQYAPAAESSPVGQTYSSSLSITLTPNASRTLEWLRTFSGLGSQYELVLHDEETAVGSVSTGDTSVAPPYQEAVLAD</sequence>
<keyword evidence="2" id="KW-1133">Transmembrane helix</keyword>
<feature type="transmembrane region" description="Helical" evidence="2">
    <location>
        <begin position="364"/>
        <end position="384"/>
    </location>
</feature>
<feature type="transmembrane region" description="Helical" evidence="2">
    <location>
        <begin position="183"/>
        <end position="205"/>
    </location>
</feature>
<gene>
    <name evidence="3" type="ORF">H8S11_11185</name>
</gene>